<dbReference type="FunFam" id="1.20.930.40:FF:000002">
    <property type="entry name" value="Transferrin receptor protein 1"/>
    <property type="match status" value="1"/>
</dbReference>
<evidence type="ECO:0000259" key="5">
    <source>
        <dbReference type="Pfam" id="PF04253"/>
    </source>
</evidence>
<feature type="domain" description="PA" evidence="4">
    <location>
        <begin position="235"/>
        <end position="301"/>
    </location>
</feature>
<evidence type="ECO:0000256" key="2">
    <source>
        <dbReference type="ARBA" id="ARBA00005634"/>
    </source>
</evidence>
<evidence type="ECO:0000256" key="1">
    <source>
        <dbReference type="ARBA" id="ARBA00004401"/>
    </source>
</evidence>
<evidence type="ECO:0000259" key="6">
    <source>
        <dbReference type="Pfam" id="PF04389"/>
    </source>
</evidence>
<dbReference type="Pfam" id="PF02225">
    <property type="entry name" value="PA"/>
    <property type="match status" value="1"/>
</dbReference>
<dbReference type="GO" id="GO:0009897">
    <property type="term" value="C:external side of plasma membrane"/>
    <property type="evidence" value="ECO:0007669"/>
    <property type="project" value="TreeGrafter"/>
</dbReference>
<feature type="transmembrane region" description="Helical" evidence="3">
    <location>
        <begin position="77"/>
        <end position="97"/>
    </location>
</feature>
<dbReference type="OrthoDB" id="5841748at2759"/>
<keyword evidence="7" id="KW-1185">Reference proteome</keyword>
<dbReference type="Pfam" id="PF04389">
    <property type="entry name" value="Peptidase_M28"/>
    <property type="match status" value="1"/>
</dbReference>
<dbReference type="InterPro" id="IPR036757">
    <property type="entry name" value="TFR-like_dimer_dom_sf"/>
</dbReference>
<dbReference type="InterPro" id="IPR039373">
    <property type="entry name" value="Peptidase_M28B"/>
</dbReference>
<proteinExistence type="inferred from homology"/>
<dbReference type="CDD" id="cd09848">
    <property type="entry name" value="M28_TfR"/>
    <property type="match status" value="1"/>
</dbReference>
<evidence type="ECO:0000313" key="8">
    <source>
        <dbReference type="RefSeq" id="XP_030624834.1"/>
    </source>
</evidence>
<dbReference type="PANTHER" id="PTHR10404:SF79">
    <property type="entry name" value="TRANSFERRIN RECEPTOR PROTEIN 1"/>
    <property type="match status" value="1"/>
</dbReference>
<dbReference type="SUPFAM" id="SSF52025">
    <property type="entry name" value="PA domain"/>
    <property type="match status" value="1"/>
</dbReference>
<dbReference type="SUPFAM" id="SSF47672">
    <property type="entry name" value="Transferrin receptor-like dimerisation domain"/>
    <property type="match status" value="1"/>
</dbReference>
<sequence length="792" mass="87246">MAAVINEARSKISKIFTGEPRSYTRFNLAQSTDGDGSHVEVKLPSEVEDEVTITDGESRPPLNTYTQRRALDRKKNIFYLAVGALLLFVIGYLIGYMTHQKPNVEPSACTETEGVSERVGEDMSETLAAVQPMELPPDWSGIKTLFQEKFSAEAFEKQFSEFSQSSHNAGSDGDEFLAKKVFDNFTALNMAPWFDEHFVTLQVPSSANPNKVMFGTDEIGSPKGYLAYSATGTKKGRVVYANYGRPEDFEYLRNMKKNLTDSVLLLRAGELSMAQKVANAAKQGVAAVLIYPDSADYKFDGNTEISGHVHLGSGDPYTPGFPSFNHTQFPPAKSSGLPQILAQTITGDMAVKILQKMTGEEAPTNFIGALKGVSKYRLGGEDNEVTVTVNNVLKNTRIQNVFGVIKGFVDADRYVVIGAQRDSITPGYAKSTVGTTLLVELARAISEMVENDNFRPRRSLVFASWSAGDYGNVGATEWLEGYLSSLDKKAFTYISLDGAITGVGAFKASASPLLHTLLQNTMKEVKQPMRDGTDQSLFAYVAGAKWETSVLEPMKMDDTAYPFMAISGIPSVSFRFVSTTATTDYVYYGTKLDDKTHLDYATNHRLSTLAVSAAQIAGQMALRLVHDHLLYLDVTKYLAVIGGHVRETARLVSDLKRSGVVTSSDSGFLTSDWLIEAYGSYSRASRSLDNTVKNSDLNDMEMCRIINDRIMRVEHNFLSPYVSPRETSFRHIFFGQGDHTFTALKDHLNDLKKQAEGADMGVFRNQFALATWTIQGCANDLAGDVWDLNNEI</sequence>
<keyword evidence="3" id="KW-0472">Membrane</keyword>
<keyword evidence="8" id="KW-0675">Receptor</keyword>
<evidence type="ECO:0000313" key="7">
    <source>
        <dbReference type="Proteomes" id="UP000504632"/>
    </source>
</evidence>
<name>A0A6J2UXS9_CHACN</name>
<dbReference type="RefSeq" id="XP_030624834.1">
    <property type="nucleotide sequence ID" value="XM_030768974.1"/>
</dbReference>
<dbReference type="InParanoid" id="A0A6J2UXS9"/>
<protein>
    <submittedName>
        <fullName evidence="8">Transferrin receptor 1b</fullName>
    </submittedName>
</protein>
<dbReference type="CTD" id="494478"/>
<dbReference type="AlphaFoldDB" id="A0A6J2UXS9"/>
<feature type="domain" description="Transferrin receptor-like dimerisation" evidence="5">
    <location>
        <begin position="673"/>
        <end position="781"/>
    </location>
</feature>
<dbReference type="InterPro" id="IPR046450">
    <property type="entry name" value="PA_dom_sf"/>
</dbReference>
<dbReference type="GeneID" id="115807809"/>
<organism evidence="7 8">
    <name type="scientific">Chanos chanos</name>
    <name type="common">Milkfish</name>
    <name type="synonym">Mugil chanos</name>
    <dbReference type="NCBI Taxonomy" id="29144"/>
    <lineage>
        <taxon>Eukaryota</taxon>
        <taxon>Metazoa</taxon>
        <taxon>Chordata</taxon>
        <taxon>Craniata</taxon>
        <taxon>Vertebrata</taxon>
        <taxon>Euteleostomi</taxon>
        <taxon>Actinopterygii</taxon>
        <taxon>Neopterygii</taxon>
        <taxon>Teleostei</taxon>
        <taxon>Ostariophysi</taxon>
        <taxon>Gonorynchiformes</taxon>
        <taxon>Chanidae</taxon>
        <taxon>Chanos</taxon>
    </lineage>
</organism>
<dbReference type="SUPFAM" id="SSF53187">
    <property type="entry name" value="Zn-dependent exopeptidases"/>
    <property type="match status" value="1"/>
</dbReference>
<dbReference type="InterPro" id="IPR007365">
    <property type="entry name" value="TFR-like_dimer_dom"/>
</dbReference>
<comment type="subcellular location">
    <subcellularLocation>
        <location evidence="1">Cell membrane</location>
        <topology evidence="1">Single-pass type II membrane protein</topology>
    </subcellularLocation>
</comment>
<evidence type="ECO:0000256" key="3">
    <source>
        <dbReference type="SAM" id="Phobius"/>
    </source>
</evidence>
<keyword evidence="3" id="KW-1133">Transmembrane helix</keyword>
<dbReference type="FunFam" id="3.40.630.10:FF:000065">
    <property type="entry name" value="Transferrin receptor 1b"/>
    <property type="match status" value="1"/>
</dbReference>
<dbReference type="PANTHER" id="PTHR10404">
    <property type="entry name" value="N-ACETYLATED-ALPHA-LINKED ACIDIC DIPEPTIDASE"/>
    <property type="match status" value="1"/>
</dbReference>
<dbReference type="Gene3D" id="3.50.30.30">
    <property type="match status" value="1"/>
</dbReference>
<reference evidence="8" key="1">
    <citation type="submission" date="2025-08" db="UniProtKB">
        <authorList>
            <consortium name="RefSeq"/>
        </authorList>
    </citation>
    <scope>IDENTIFICATION</scope>
</reference>
<dbReference type="Proteomes" id="UP000504632">
    <property type="component" value="Chromosome 3"/>
</dbReference>
<keyword evidence="3" id="KW-0812">Transmembrane</keyword>
<evidence type="ECO:0000259" key="4">
    <source>
        <dbReference type="Pfam" id="PF02225"/>
    </source>
</evidence>
<dbReference type="Gene3D" id="1.20.930.40">
    <property type="entry name" value="Transferrin receptor-like, dimerisation domain"/>
    <property type="match status" value="1"/>
</dbReference>
<accession>A0A6J2UXS9</accession>
<dbReference type="InterPro" id="IPR007484">
    <property type="entry name" value="Peptidase_M28"/>
</dbReference>
<dbReference type="Gene3D" id="3.40.630.10">
    <property type="entry name" value="Zn peptidases"/>
    <property type="match status" value="1"/>
</dbReference>
<dbReference type="Pfam" id="PF04253">
    <property type="entry name" value="TFR_dimer"/>
    <property type="match status" value="1"/>
</dbReference>
<gene>
    <name evidence="8" type="primary">tfr1b</name>
</gene>
<dbReference type="GO" id="GO:0006826">
    <property type="term" value="P:iron ion transport"/>
    <property type="evidence" value="ECO:0007669"/>
    <property type="project" value="TreeGrafter"/>
</dbReference>
<comment type="similarity">
    <text evidence="2">Belongs to the peptidase M28 family. M28B subfamily.</text>
</comment>
<dbReference type="GO" id="GO:0006879">
    <property type="term" value="P:intracellular iron ion homeostasis"/>
    <property type="evidence" value="ECO:0007669"/>
    <property type="project" value="TreeGrafter"/>
</dbReference>
<dbReference type="InterPro" id="IPR003137">
    <property type="entry name" value="PA_domain"/>
</dbReference>
<feature type="domain" description="Peptidase M28" evidence="6">
    <location>
        <begin position="400"/>
        <end position="610"/>
    </location>
</feature>